<evidence type="ECO:0000313" key="7">
    <source>
        <dbReference type="EMBL" id="EHL02605.1"/>
    </source>
</evidence>
<dbReference type="EMBL" id="AGUE01000021">
    <property type="protein sequence ID" value="EHL02605.1"/>
    <property type="molecule type" value="Genomic_DNA"/>
</dbReference>
<dbReference type="Proteomes" id="UP000005446">
    <property type="component" value="Unassembled WGS sequence"/>
</dbReference>
<dbReference type="OrthoDB" id="4161332at2759"/>
<organism evidence="7 8">
    <name type="scientific">Glarea lozoyensis (strain ATCC 74030 / MF5533)</name>
    <dbReference type="NCBI Taxonomy" id="1104152"/>
    <lineage>
        <taxon>Eukaryota</taxon>
        <taxon>Fungi</taxon>
        <taxon>Dikarya</taxon>
        <taxon>Ascomycota</taxon>
        <taxon>Pezizomycotina</taxon>
        <taxon>Leotiomycetes</taxon>
        <taxon>Helotiales</taxon>
        <taxon>Helotiaceae</taxon>
        <taxon>Glarea</taxon>
    </lineage>
</organism>
<dbReference type="AlphaFoldDB" id="H0EFZ1"/>
<evidence type="ECO:0000256" key="6">
    <source>
        <dbReference type="ARBA" id="ARBA00023242"/>
    </source>
</evidence>
<dbReference type="CDD" id="cd12148">
    <property type="entry name" value="fungal_TF_MHR"/>
    <property type="match status" value="1"/>
</dbReference>
<keyword evidence="8" id="KW-1185">Reference proteome</keyword>
<evidence type="ECO:0000256" key="5">
    <source>
        <dbReference type="ARBA" id="ARBA00023163"/>
    </source>
</evidence>
<reference evidence="7 8" key="1">
    <citation type="journal article" date="2012" name="Eukaryot. Cell">
        <title>Genome sequence of the fungus Glarea lozoyensis: the first genome sequence of a species from the Helotiaceae family.</title>
        <authorList>
            <person name="Youssar L."/>
            <person name="Gruening B.A."/>
            <person name="Erxleben A."/>
            <person name="Guenther S."/>
            <person name="Huettel W."/>
        </authorList>
    </citation>
    <scope>NUCLEOTIDE SEQUENCE [LARGE SCALE GENOMIC DNA]</scope>
    <source>
        <strain evidence="8">ATCC 74030 / MF5533</strain>
    </source>
</reference>
<gene>
    <name evidence="7" type="ORF">M7I_1399</name>
</gene>
<evidence type="ECO:0000256" key="4">
    <source>
        <dbReference type="ARBA" id="ARBA00023125"/>
    </source>
</evidence>
<dbReference type="HOGENOM" id="CLU_1619199_0_0_1"/>
<dbReference type="InterPro" id="IPR051615">
    <property type="entry name" value="Transcr_Regulatory_Elem"/>
</dbReference>
<evidence type="ECO:0000256" key="3">
    <source>
        <dbReference type="ARBA" id="ARBA00023015"/>
    </source>
</evidence>
<keyword evidence="1" id="KW-0479">Metal-binding</keyword>
<dbReference type="GO" id="GO:0003677">
    <property type="term" value="F:DNA binding"/>
    <property type="evidence" value="ECO:0007669"/>
    <property type="project" value="UniProtKB-KW"/>
</dbReference>
<proteinExistence type="predicted"/>
<dbReference type="PANTHER" id="PTHR31313:SF81">
    <property type="entry name" value="TY1 ENHANCER ACTIVATOR"/>
    <property type="match status" value="1"/>
</dbReference>
<protein>
    <submittedName>
        <fullName evidence="7">Putative Uncharacterized transcriptional regulatory protein C3C7.04</fullName>
    </submittedName>
</protein>
<evidence type="ECO:0000256" key="2">
    <source>
        <dbReference type="ARBA" id="ARBA00022833"/>
    </source>
</evidence>
<dbReference type="PANTHER" id="PTHR31313">
    <property type="entry name" value="TY1 ENHANCER ACTIVATOR"/>
    <property type="match status" value="1"/>
</dbReference>
<keyword evidence="2" id="KW-0862">Zinc</keyword>
<name>H0EFZ1_GLAL7</name>
<accession>H0EFZ1</accession>
<keyword evidence="4" id="KW-0238">DNA-binding</keyword>
<comment type="caution">
    <text evidence="7">The sequence shown here is derived from an EMBL/GenBank/DDBJ whole genome shotgun (WGS) entry which is preliminary data.</text>
</comment>
<dbReference type="InParanoid" id="H0EFZ1"/>
<keyword evidence="6" id="KW-0539">Nucleus</keyword>
<sequence length="164" mass="18769">MAIELHLHRVHEQNDPVEREIRSRLWWNLYILEKMLSGEQGPLPSTSESDEFELMTMSSGEESGQRRASMSVKLRTISALHTTISLSIIIEDLYKLIYGLAARKSIRENPVSGDRIRLDLWGRLMQWERDLPPSLTLDLEQLNSVPGVITNVVIMLCHVSSELC</sequence>
<evidence type="ECO:0000313" key="8">
    <source>
        <dbReference type="Proteomes" id="UP000005446"/>
    </source>
</evidence>
<evidence type="ECO:0000256" key="1">
    <source>
        <dbReference type="ARBA" id="ARBA00022723"/>
    </source>
</evidence>
<keyword evidence="3" id="KW-0805">Transcription regulation</keyword>
<dbReference type="GO" id="GO:0046872">
    <property type="term" value="F:metal ion binding"/>
    <property type="evidence" value="ECO:0007669"/>
    <property type="project" value="UniProtKB-KW"/>
</dbReference>
<keyword evidence="5" id="KW-0804">Transcription</keyword>